<evidence type="ECO:0000256" key="5">
    <source>
        <dbReference type="ARBA" id="ARBA00022777"/>
    </source>
</evidence>
<feature type="domain" description="Cyclic nucleotide-binding" evidence="14">
    <location>
        <begin position="557"/>
        <end position="589"/>
    </location>
</feature>
<dbReference type="InterPro" id="IPR000719">
    <property type="entry name" value="Prot_kinase_dom"/>
</dbReference>
<dbReference type="InterPro" id="IPR017441">
    <property type="entry name" value="Protein_kinase_ATP_BS"/>
</dbReference>
<gene>
    <name evidence="15" type="ORF">CVIRNUC_006332</name>
</gene>
<feature type="active site" description="Proton acceptor" evidence="8">
    <location>
        <position position="363"/>
    </location>
</feature>
<feature type="binding site" evidence="9">
    <location>
        <position position="259"/>
    </location>
    <ligand>
        <name>ATP</name>
        <dbReference type="ChEBI" id="CHEBI:30616"/>
    </ligand>
</feature>
<dbReference type="GO" id="GO:0005524">
    <property type="term" value="F:ATP binding"/>
    <property type="evidence" value="ECO:0007669"/>
    <property type="project" value="UniProtKB-UniRule"/>
</dbReference>
<evidence type="ECO:0000256" key="7">
    <source>
        <dbReference type="ARBA" id="ARBA00022992"/>
    </source>
</evidence>
<feature type="binding site" evidence="9">
    <location>
        <begin position="367"/>
        <end position="368"/>
    </location>
    <ligand>
        <name>ATP</name>
        <dbReference type="ChEBI" id="CHEBI:30616"/>
    </ligand>
</feature>
<dbReference type="CDD" id="cd00038">
    <property type="entry name" value="CAP_ED"/>
    <property type="match status" value="1"/>
</dbReference>
<dbReference type="PROSITE" id="PS00888">
    <property type="entry name" value="CNMP_BINDING_1"/>
    <property type="match status" value="1"/>
</dbReference>
<evidence type="ECO:0000256" key="3">
    <source>
        <dbReference type="ARBA" id="ARBA00022679"/>
    </source>
</evidence>
<dbReference type="PROSITE" id="PS50042">
    <property type="entry name" value="CNMP_BINDING_3"/>
    <property type="match status" value="1"/>
</dbReference>
<keyword evidence="2" id="KW-0140">cGMP</keyword>
<dbReference type="InterPro" id="IPR011009">
    <property type="entry name" value="Kinase-like_dom_sf"/>
</dbReference>
<dbReference type="GO" id="GO:0004674">
    <property type="term" value="F:protein serine/threonine kinase activity"/>
    <property type="evidence" value="ECO:0007669"/>
    <property type="project" value="UniProtKB-KW"/>
</dbReference>
<dbReference type="GO" id="GO:0030553">
    <property type="term" value="F:cGMP binding"/>
    <property type="evidence" value="ECO:0007669"/>
    <property type="project" value="UniProtKB-KW"/>
</dbReference>
<feature type="region of interest" description="Disordered" evidence="12">
    <location>
        <begin position="1061"/>
        <end position="1154"/>
    </location>
</feature>
<keyword evidence="5" id="KW-0418">Kinase</keyword>
<evidence type="ECO:0008006" key="17">
    <source>
        <dbReference type="Google" id="ProtNLM"/>
    </source>
</evidence>
<feature type="compositionally biased region" description="Low complexity" evidence="12">
    <location>
        <begin position="1082"/>
        <end position="1092"/>
    </location>
</feature>
<dbReference type="PROSITE" id="PS50011">
    <property type="entry name" value="PROTEIN_KINASE_DOM"/>
    <property type="match status" value="1"/>
</dbReference>
<feature type="compositionally biased region" description="Low complexity" evidence="12">
    <location>
        <begin position="127"/>
        <end position="137"/>
    </location>
</feature>
<evidence type="ECO:0000256" key="9">
    <source>
        <dbReference type="PIRSR" id="PIRSR630616-2"/>
    </source>
</evidence>
<dbReference type="Gene3D" id="2.60.120.10">
    <property type="entry name" value="Jelly Rolls"/>
    <property type="match status" value="1"/>
</dbReference>
<feature type="region of interest" description="Disordered" evidence="12">
    <location>
        <begin position="1"/>
        <end position="204"/>
    </location>
</feature>
<name>A0AAV1I700_9CHLO</name>
<feature type="compositionally biased region" description="Basic residues" evidence="12">
    <location>
        <begin position="24"/>
        <end position="33"/>
    </location>
</feature>
<feature type="region of interest" description="Disordered" evidence="12">
    <location>
        <begin position="825"/>
        <end position="893"/>
    </location>
</feature>
<feature type="compositionally biased region" description="Basic and acidic residues" evidence="12">
    <location>
        <begin position="189"/>
        <end position="204"/>
    </location>
</feature>
<dbReference type="PROSITE" id="PS00107">
    <property type="entry name" value="PROTEIN_KINASE_ATP"/>
    <property type="match status" value="1"/>
</dbReference>
<dbReference type="CDD" id="cd14008">
    <property type="entry name" value="STKc_LKB1_CaMKK"/>
    <property type="match status" value="1"/>
</dbReference>
<organism evidence="15 16">
    <name type="scientific">Coccomyxa viridis</name>
    <dbReference type="NCBI Taxonomy" id="1274662"/>
    <lineage>
        <taxon>Eukaryota</taxon>
        <taxon>Viridiplantae</taxon>
        <taxon>Chlorophyta</taxon>
        <taxon>core chlorophytes</taxon>
        <taxon>Trebouxiophyceae</taxon>
        <taxon>Trebouxiophyceae incertae sedis</taxon>
        <taxon>Coccomyxaceae</taxon>
        <taxon>Coccomyxa</taxon>
    </lineage>
</organism>
<proteinExistence type="predicted"/>
<feature type="compositionally biased region" description="Basic and acidic residues" evidence="12">
    <location>
        <begin position="79"/>
        <end position="95"/>
    </location>
</feature>
<dbReference type="InterPro" id="IPR014710">
    <property type="entry name" value="RmlC-like_jellyroll"/>
</dbReference>
<dbReference type="Proteomes" id="UP001314263">
    <property type="component" value="Unassembled WGS sequence"/>
</dbReference>
<evidence type="ECO:0000313" key="16">
    <source>
        <dbReference type="Proteomes" id="UP001314263"/>
    </source>
</evidence>
<reference evidence="15 16" key="1">
    <citation type="submission" date="2023-10" db="EMBL/GenBank/DDBJ databases">
        <authorList>
            <person name="Maclean D."/>
            <person name="Macfadyen A."/>
        </authorList>
    </citation>
    <scope>NUCLEOTIDE SEQUENCE [LARGE SCALE GENOMIC DNA]</scope>
</reference>
<feature type="compositionally biased region" description="Polar residues" evidence="12">
    <location>
        <begin position="34"/>
        <end position="50"/>
    </location>
</feature>
<keyword evidence="1" id="KW-0723">Serine/threonine-protein kinase</keyword>
<dbReference type="InterPro" id="IPR018488">
    <property type="entry name" value="cNMP-bd_CS"/>
</dbReference>
<dbReference type="InterPro" id="IPR018490">
    <property type="entry name" value="cNMP-bd_dom_sf"/>
</dbReference>
<feature type="compositionally biased region" description="Polar residues" evidence="12">
    <location>
        <begin position="1107"/>
        <end position="1131"/>
    </location>
</feature>
<keyword evidence="16" id="KW-1185">Reference proteome</keyword>
<dbReference type="Gene3D" id="1.10.510.10">
    <property type="entry name" value="Transferase(Phosphotransferase) domain 1"/>
    <property type="match status" value="1"/>
</dbReference>
<keyword evidence="6 9" id="KW-0067">ATP-binding</keyword>
<evidence type="ECO:0000256" key="12">
    <source>
        <dbReference type="SAM" id="MobiDB-lite"/>
    </source>
</evidence>
<feature type="cross-link" description="Glycyl lysine isopeptide (Lys-Gly) (interchain with G-Cter in SUMO2)" evidence="10">
    <location>
        <position position="365"/>
    </location>
</feature>
<dbReference type="InterPro" id="IPR008271">
    <property type="entry name" value="Ser/Thr_kinase_AS"/>
</dbReference>
<evidence type="ECO:0000256" key="4">
    <source>
        <dbReference type="ARBA" id="ARBA00022741"/>
    </source>
</evidence>
<keyword evidence="7" id="KW-0142">cGMP-binding</keyword>
<feature type="compositionally biased region" description="Basic and acidic residues" evidence="12">
    <location>
        <begin position="831"/>
        <end position="840"/>
    </location>
</feature>
<feature type="binding site" evidence="9">
    <location>
        <position position="381"/>
    </location>
    <ligand>
        <name>ATP</name>
        <dbReference type="ChEBI" id="CHEBI:30616"/>
    </ligand>
</feature>
<feature type="domain" description="Protein kinase" evidence="13">
    <location>
        <begin position="230"/>
        <end position="496"/>
    </location>
</feature>
<feature type="region of interest" description="Disordered" evidence="12">
    <location>
        <begin position="934"/>
        <end position="977"/>
    </location>
</feature>
<dbReference type="SMART" id="SM00220">
    <property type="entry name" value="S_TKc"/>
    <property type="match status" value="1"/>
</dbReference>
<keyword evidence="3" id="KW-0808">Transferase</keyword>
<feature type="region of interest" description="Disordered" evidence="12">
    <location>
        <begin position="773"/>
        <end position="812"/>
    </location>
</feature>
<feature type="compositionally biased region" description="Polar residues" evidence="12">
    <location>
        <begin position="167"/>
        <end position="186"/>
    </location>
</feature>
<sequence length="1154" mass="124228">MGCACSKAVAAATQEDIDRLTGKQPRRKEHSSKRQYSPSRHSEKISTATETDVAPVHEVRVTPPASVSSGTSPKKKLIRRSDGADSTQEMHREASVRSGSDRSAPSTCQSIAQRSSGQGRRHRKRSYAGSAASAGGATEFTQDGASTFMTGEDDSSDWDRFSDDGNETTSSTALSDGSGPASQGGQDNAIRRPREHSLFGVAEKRAPAPFRETTSLNLAKLRGVTFVNQYVVIKYLGKGANGRVFLCLDMCDNRLYAVKIVKKVDMESARGRKKRNPLNDLRREVAIMRTLRHKNIVALQEVVDDPGGNKMLLVMDYMEGGPVLTREGLERGRRIPEPLALQYFRDMCKALDYLHFNKVVHGDLKPENVLMSARGQVTLSDFGCSKVLGSGNEYLEKCQGTPAFLAPEMMRPHSRYRGRPTDIYALGACLFTFVYGRIPFSAPTVYQLFQVVQTESLKFPEEPAVSDDLKDLLYQMLIKNPRERITLSRVMRHPWVTKRSAWPLLTVREMGGCTEAADDDMNDINPQLVQLPDLMATSNVLDIPRQDHLLEVLKPGLAERAFSDGEYLIRQGDQGTHLLYILEGSAEVFLKLSNPRIAEHRRASSGYGGSRDSDGLQQASQVPEVIGDELPPTLLEGASRARTVITGLQRGHREFLVAVRREGQFVGEMAAFASAALRCASVRARGPVRAKIVPGELLRACVERVPEARQQLKEMVWMKSSENMVLEAMFRLSGLHDALEELLRAPALPPGPTREEKGKAVMHPQHTAIMVEPDEVSSSTPCSSSASAAHSHHSRSVRPPAGHSAVYRSPTPSVPVLRVAPVVQPASQRRAHSDAGDAPKKGPSAAAPGTQRGDGATSQARTEPAPPKLKRVAPAEQPCSAQSSPDPEALPAPSAAFMGMMGAAAAKSKGERPGLGETQDASALICKAPQDNAPLHSMERQGSCPVNGSSPISVSSGPMSARSHLTVGGLPQEQSSVQAAAAPEDAPAAKGGITGVLATPRDSAQAGDTALSKNPSIFGPLRTMGNPLPSLETSSFDGRAQARSGLFRTEGPASMARKLAHHPEPLRSSFMATMRKPTQTRSAQAESAEAEAVPQDGRARSEGSAPEQATDSGSAADTQPPSETPVQTRFSITEAVPLPHVVHTDESAPVTAEE</sequence>
<dbReference type="InterPro" id="IPR000595">
    <property type="entry name" value="cNMP-bd_dom"/>
</dbReference>
<evidence type="ECO:0000313" key="15">
    <source>
        <dbReference type="EMBL" id="CAK0783136.1"/>
    </source>
</evidence>
<evidence type="ECO:0000256" key="11">
    <source>
        <dbReference type="PROSITE-ProRule" id="PRU10141"/>
    </source>
</evidence>
<evidence type="ECO:0000256" key="2">
    <source>
        <dbReference type="ARBA" id="ARBA00022535"/>
    </source>
</evidence>
<protein>
    <recommendedName>
        <fullName evidence="17">cGMP-dependent protein kinase</fullName>
    </recommendedName>
</protein>
<dbReference type="PROSITE" id="PS00108">
    <property type="entry name" value="PROTEIN_KINASE_ST"/>
    <property type="match status" value="1"/>
</dbReference>
<evidence type="ECO:0000259" key="14">
    <source>
        <dbReference type="PROSITE" id="PS50042"/>
    </source>
</evidence>
<evidence type="ECO:0000256" key="1">
    <source>
        <dbReference type="ARBA" id="ARBA00022527"/>
    </source>
</evidence>
<feature type="binding site" evidence="11">
    <location>
        <position position="263"/>
    </location>
    <ligand>
        <name>ATP</name>
        <dbReference type="ChEBI" id="CHEBI:30616"/>
    </ligand>
</feature>
<evidence type="ECO:0000256" key="6">
    <source>
        <dbReference type="ARBA" id="ARBA00022840"/>
    </source>
</evidence>
<feature type="compositionally biased region" description="Low complexity" evidence="12">
    <location>
        <begin position="945"/>
        <end position="960"/>
    </location>
</feature>
<feature type="compositionally biased region" description="Polar residues" evidence="12">
    <location>
        <begin position="139"/>
        <end position="149"/>
    </location>
</feature>
<evidence type="ECO:0000256" key="8">
    <source>
        <dbReference type="PIRSR" id="PIRSR630616-1"/>
    </source>
</evidence>
<evidence type="ECO:0000259" key="13">
    <source>
        <dbReference type="PROSITE" id="PS50011"/>
    </source>
</evidence>
<comment type="caution">
    <text evidence="15">The sequence shown here is derived from an EMBL/GenBank/DDBJ whole genome shotgun (WGS) entry which is preliminary data.</text>
</comment>
<evidence type="ECO:0000256" key="10">
    <source>
        <dbReference type="PIRSR" id="PIRSR630616-3"/>
    </source>
</evidence>
<dbReference type="EMBL" id="CAUYUE010000008">
    <property type="protein sequence ID" value="CAK0783136.1"/>
    <property type="molecule type" value="Genomic_DNA"/>
</dbReference>
<dbReference type="AlphaFoldDB" id="A0AAV1I700"/>
<accession>A0AAV1I700</accession>
<dbReference type="Pfam" id="PF00069">
    <property type="entry name" value="Pkinase"/>
    <property type="match status" value="1"/>
</dbReference>
<dbReference type="SUPFAM" id="SSF51206">
    <property type="entry name" value="cAMP-binding domain-like"/>
    <property type="match status" value="1"/>
</dbReference>
<dbReference type="SUPFAM" id="SSF56112">
    <property type="entry name" value="Protein kinase-like (PK-like)"/>
    <property type="match status" value="1"/>
</dbReference>
<dbReference type="InterPro" id="IPR030616">
    <property type="entry name" value="Aur-like"/>
</dbReference>
<feature type="compositionally biased region" description="Low complexity" evidence="12">
    <location>
        <begin position="777"/>
        <end position="789"/>
    </location>
</feature>
<feature type="compositionally biased region" description="Polar residues" evidence="12">
    <location>
        <begin position="97"/>
        <end position="118"/>
    </location>
</feature>
<dbReference type="PANTHER" id="PTHR24350">
    <property type="entry name" value="SERINE/THREONINE-PROTEIN KINASE IAL-RELATED"/>
    <property type="match status" value="1"/>
</dbReference>
<keyword evidence="4 9" id="KW-0547">Nucleotide-binding</keyword>